<dbReference type="PIRSF" id="PIRSF000390">
    <property type="entry name" value="PLP_StrS"/>
    <property type="match status" value="1"/>
</dbReference>
<organism evidence="3 4">
    <name type="scientific">Thioclava nitratireducens</name>
    <dbReference type="NCBI Taxonomy" id="1915078"/>
    <lineage>
        <taxon>Bacteria</taxon>
        <taxon>Pseudomonadati</taxon>
        <taxon>Pseudomonadota</taxon>
        <taxon>Alphaproteobacteria</taxon>
        <taxon>Rhodobacterales</taxon>
        <taxon>Paracoccaceae</taxon>
        <taxon>Thioclava</taxon>
    </lineage>
</organism>
<dbReference type="Gene3D" id="3.40.640.10">
    <property type="entry name" value="Type I PLP-dependent aspartate aminotransferase-like (Major domain)"/>
    <property type="match status" value="1"/>
</dbReference>
<dbReference type="InterPro" id="IPR015421">
    <property type="entry name" value="PyrdxlP-dep_Trfase_major"/>
</dbReference>
<sequence length="402" mass="43636">MIRPRFSKSFTQQPPIPEEGIEAAVAVMRSGRLHRYNHAPGEASEVVELEREYAQWQGARYCLAVASGGQAMQIALRAAGVMPGDRVLTNAFTLAPVPGAIAAVGGVPVLVEITEDLVLDLEALATKAAQSGARHLLLSHMRGHLCDMDRLMEIATAHGLTVIEDCAHTMGARWNDRLSGSFGLAGCFSTQTYKHMNSGEGGLLTSDDAEFMARATVLSGSYMNYESHGAGPAPEIYDKIRLETPNMSARMDNLRAAILRPQLRQLEQSVAAWNARYDLVADGLTRSPAICLPRRPKAEFYVGSSIQFRVPGLAPAEAEVLIARLAEAGVEVKWFGADQPRGFTSDHRSWRYVAAQELPQTDAVLASLFDMRLPLTFSIEDCAHLAGHIVDAVESVRARVSA</sequence>
<evidence type="ECO:0000256" key="2">
    <source>
        <dbReference type="RuleBase" id="RU004508"/>
    </source>
</evidence>
<comment type="similarity">
    <text evidence="1 2">Belongs to the DegT/DnrJ/EryC1 family.</text>
</comment>
<proteinExistence type="inferred from homology"/>
<evidence type="ECO:0000313" key="4">
    <source>
        <dbReference type="Proteomes" id="UP000185622"/>
    </source>
</evidence>
<keyword evidence="3" id="KW-0808">Transferase</keyword>
<dbReference type="RefSeq" id="WP_075774701.1">
    <property type="nucleotide sequence ID" value="NZ_CP019437.1"/>
</dbReference>
<reference evidence="3 4" key="1">
    <citation type="submission" date="2017-01" db="EMBL/GenBank/DDBJ databases">
        <title>The complete genome sequence of a sulfur-oxidizing marine bacterium Thioclava sp. 25B10_4T.</title>
        <authorList>
            <person name="Liu Y."/>
            <person name="Lai Q."/>
            <person name="Shao Z."/>
        </authorList>
    </citation>
    <scope>NUCLEOTIDE SEQUENCE [LARGE SCALE GENOMIC DNA]</scope>
    <source>
        <strain evidence="3 4">25B10_4</strain>
    </source>
</reference>
<name>A0ABM6IH17_9RHOB</name>
<dbReference type="SUPFAM" id="SSF53383">
    <property type="entry name" value="PLP-dependent transferases"/>
    <property type="match status" value="1"/>
</dbReference>
<gene>
    <name evidence="3" type="ORF">BMG03_09550</name>
</gene>
<evidence type="ECO:0000256" key="1">
    <source>
        <dbReference type="ARBA" id="ARBA00037999"/>
    </source>
</evidence>
<dbReference type="EMBL" id="CP019437">
    <property type="protein sequence ID" value="AQS48026.1"/>
    <property type="molecule type" value="Genomic_DNA"/>
</dbReference>
<dbReference type="GO" id="GO:0008483">
    <property type="term" value="F:transaminase activity"/>
    <property type="evidence" value="ECO:0007669"/>
    <property type="project" value="UniProtKB-KW"/>
</dbReference>
<accession>A0ABM6IH17</accession>
<dbReference type="InterPro" id="IPR015424">
    <property type="entry name" value="PyrdxlP-dep_Trfase"/>
</dbReference>
<dbReference type="PANTHER" id="PTHR30244:SF34">
    <property type="entry name" value="DTDP-4-AMINO-4,6-DIDEOXYGALACTOSE TRANSAMINASE"/>
    <property type="match status" value="1"/>
</dbReference>
<dbReference type="Pfam" id="PF01041">
    <property type="entry name" value="DegT_DnrJ_EryC1"/>
    <property type="match status" value="1"/>
</dbReference>
<dbReference type="Proteomes" id="UP000185622">
    <property type="component" value="Chromosome"/>
</dbReference>
<dbReference type="PANTHER" id="PTHR30244">
    <property type="entry name" value="TRANSAMINASE"/>
    <property type="match status" value="1"/>
</dbReference>
<evidence type="ECO:0000313" key="3">
    <source>
        <dbReference type="EMBL" id="AQS48026.1"/>
    </source>
</evidence>
<keyword evidence="3" id="KW-0032">Aminotransferase</keyword>
<keyword evidence="4" id="KW-1185">Reference proteome</keyword>
<protein>
    <submittedName>
        <fullName evidence="3">Aminotransferase</fullName>
    </submittedName>
</protein>
<dbReference type="InterPro" id="IPR000653">
    <property type="entry name" value="DegT/StrS_aminotransferase"/>
</dbReference>
<keyword evidence="2" id="KW-0663">Pyridoxal phosphate</keyword>